<comment type="caution">
    <text evidence="3">The sequence shown here is derived from an EMBL/GenBank/DDBJ whole genome shotgun (WGS) entry which is preliminary data.</text>
</comment>
<reference evidence="3 4" key="1">
    <citation type="submission" date="2020-03" db="EMBL/GenBank/DDBJ databases">
        <title>Salinimicrobium sp. nov, isolated from SCS.</title>
        <authorList>
            <person name="Cao W.R."/>
        </authorList>
    </citation>
    <scope>NUCLEOTIDE SEQUENCE [LARGE SCALE GENOMIC DNA]</scope>
    <source>
        <strain evidence="4">J15B91</strain>
    </source>
</reference>
<organism evidence="3 4">
    <name type="scientific">Salinimicrobium oceani</name>
    <dbReference type="NCBI Taxonomy" id="2722702"/>
    <lineage>
        <taxon>Bacteria</taxon>
        <taxon>Pseudomonadati</taxon>
        <taxon>Bacteroidota</taxon>
        <taxon>Flavobacteriia</taxon>
        <taxon>Flavobacteriales</taxon>
        <taxon>Flavobacteriaceae</taxon>
        <taxon>Salinimicrobium</taxon>
    </lineage>
</organism>
<dbReference type="InterPro" id="IPR003410">
    <property type="entry name" value="HYR_dom"/>
</dbReference>
<dbReference type="Pfam" id="PF02494">
    <property type="entry name" value="HYR"/>
    <property type="match status" value="1"/>
</dbReference>
<feature type="non-terminal residue" evidence="3">
    <location>
        <position position="1"/>
    </location>
</feature>
<dbReference type="EMBL" id="JAAVJR010001262">
    <property type="protein sequence ID" value="NJW55539.1"/>
    <property type="molecule type" value="Genomic_DNA"/>
</dbReference>
<evidence type="ECO:0000256" key="1">
    <source>
        <dbReference type="ARBA" id="ARBA00022737"/>
    </source>
</evidence>
<accession>A0ABX1D8H4</accession>
<proteinExistence type="predicted"/>
<feature type="non-terminal residue" evidence="3">
    <location>
        <position position="111"/>
    </location>
</feature>
<keyword evidence="4" id="KW-1185">Reference proteome</keyword>
<sequence>AVEDKEAPKISLGNAIAQTTDAGKCTASITIPDASFSDNCSGSTISWILSGATTGSGNGQTGTHVFKLGTTSLTYTVKDAANNIVEGSVDITVTDTELPVITAGADVKVPN</sequence>
<gene>
    <name evidence="3" type="ORF">HC175_21735</name>
</gene>
<evidence type="ECO:0000259" key="2">
    <source>
        <dbReference type="Pfam" id="PF02494"/>
    </source>
</evidence>
<evidence type="ECO:0000313" key="3">
    <source>
        <dbReference type="EMBL" id="NJW55539.1"/>
    </source>
</evidence>
<evidence type="ECO:0000313" key="4">
    <source>
        <dbReference type="Proteomes" id="UP000703674"/>
    </source>
</evidence>
<protein>
    <submittedName>
        <fullName evidence="3">HYR domain-containing protein</fullName>
    </submittedName>
</protein>
<dbReference type="Proteomes" id="UP000703674">
    <property type="component" value="Unassembled WGS sequence"/>
</dbReference>
<keyword evidence="1" id="KW-0677">Repeat</keyword>
<dbReference type="RefSeq" id="WP_168139976.1">
    <property type="nucleotide sequence ID" value="NZ_JAAVJR010001262.1"/>
</dbReference>
<feature type="domain" description="HYR" evidence="2">
    <location>
        <begin position="4"/>
        <end position="93"/>
    </location>
</feature>
<name>A0ABX1D8H4_9FLAO</name>